<feature type="domain" description="Glutaredoxin" evidence="1">
    <location>
        <begin position="6"/>
        <end position="59"/>
    </location>
</feature>
<accession>A0ABU2J6C9</accession>
<evidence type="ECO:0000259" key="1">
    <source>
        <dbReference type="Pfam" id="PF00462"/>
    </source>
</evidence>
<name>A0ABU2J6C9_9ACTN</name>
<dbReference type="InterPro" id="IPR051548">
    <property type="entry name" value="Grx-like_ET"/>
</dbReference>
<proteinExistence type="predicted"/>
<dbReference type="EMBL" id="JAVREH010000003">
    <property type="protein sequence ID" value="MDT0260553.1"/>
    <property type="molecule type" value="Genomic_DNA"/>
</dbReference>
<evidence type="ECO:0000313" key="2">
    <source>
        <dbReference type="EMBL" id="MDT0260553.1"/>
    </source>
</evidence>
<keyword evidence="3" id="KW-1185">Reference proteome</keyword>
<dbReference type="Proteomes" id="UP001183176">
    <property type="component" value="Unassembled WGS sequence"/>
</dbReference>
<dbReference type="PANTHER" id="PTHR34386">
    <property type="entry name" value="GLUTAREDOXIN"/>
    <property type="match status" value="1"/>
</dbReference>
<dbReference type="PANTHER" id="PTHR34386:SF1">
    <property type="entry name" value="GLUTAREDOXIN-LIKE PROTEIN NRDH"/>
    <property type="match status" value="1"/>
</dbReference>
<dbReference type="Pfam" id="PF00462">
    <property type="entry name" value="Glutaredoxin"/>
    <property type="match status" value="1"/>
</dbReference>
<dbReference type="NCBIfam" id="TIGR02200">
    <property type="entry name" value="GlrX_actino"/>
    <property type="match status" value="1"/>
</dbReference>
<protein>
    <submittedName>
        <fullName evidence="2">Mycoredoxin</fullName>
    </submittedName>
</protein>
<dbReference type="InterPro" id="IPR002109">
    <property type="entry name" value="Glutaredoxin"/>
</dbReference>
<organism evidence="2 3">
    <name type="scientific">Jatrophihabitans lederbergiae</name>
    <dbReference type="NCBI Taxonomy" id="3075547"/>
    <lineage>
        <taxon>Bacteria</taxon>
        <taxon>Bacillati</taxon>
        <taxon>Actinomycetota</taxon>
        <taxon>Actinomycetes</taxon>
        <taxon>Jatrophihabitantales</taxon>
        <taxon>Jatrophihabitantaceae</taxon>
        <taxon>Jatrophihabitans</taxon>
    </lineage>
</organism>
<dbReference type="SUPFAM" id="SSF52833">
    <property type="entry name" value="Thioredoxin-like"/>
    <property type="match status" value="1"/>
</dbReference>
<dbReference type="InterPro" id="IPR011915">
    <property type="entry name" value="GlrX_actino"/>
</dbReference>
<sequence>MTGSFTMYTTSWCGFCARLKSGLDRAGIKFDEVDIERDEDAAVRVMQVNGGNQTVPTLEFSDGSALTNPSVAQVQEKLRALA</sequence>
<evidence type="ECO:0000313" key="3">
    <source>
        <dbReference type="Proteomes" id="UP001183176"/>
    </source>
</evidence>
<dbReference type="RefSeq" id="WP_311421703.1">
    <property type="nucleotide sequence ID" value="NZ_JAVREH010000003.1"/>
</dbReference>
<dbReference type="PROSITE" id="PS51354">
    <property type="entry name" value="GLUTAREDOXIN_2"/>
    <property type="match status" value="1"/>
</dbReference>
<reference evidence="3" key="1">
    <citation type="submission" date="2023-07" db="EMBL/GenBank/DDBJ databases">
        <title>30 novel species of actinomycetes from the DSMZ collection.</title>
        <authorList>
            <person name="Nouioui I."/>
        </authorList>
    </citation>
    <scope>NUCLEOTIDE SEQUENCE [LARGE SCALE GENOMIC DNA]</scope>
    <source>
        <strain evidence="3">DSM 44399</strain>
    </source>
</reference>
<comment type="caution">
    <text evidence="2">The sequence shown here is derived from an EMBL/GenBank/DDBJ whole genome shotgun (WGS) entry which is preliminary data.</text>
</comment>
<gene>
    <name evidence="2" type="ORF">RM423_04015</name>
</gene>
<dbReference type="InterPro" id="IPR036249">
    <property type="entry name" value="Thioredoxin-like_sf"/>
</dbReference>
<dbReference type="CDD" id="cd02976">
    <property type="entry name" value="NrdH"/>
    <property type="match status" value="1"/>
</dbReference>
<dbReference type="Gene3D" id="3.40.30.10">
    <property type="entry name" value="Glutaredoxin"/>
    <property type="match status" value="1"/>
</dbReference>